<dbReference type="CDD" id="cd00093">
    <property type="entry name" value="HTH_XRE"/>
    <property type="match status" value="1"/>
</dbReference>
<keyword evidence="5" id="KW-1185">Reference proteome</keyword>
<dbReference type="GO" id="GO:0003677">
    <property type="term" value="F:DNA binding"/>
    <property type="evidence" value="ECO:0007669"/>
    <property type="project" value="InterPro"/>
</dbReference>
<dbReference type="RefSeq" id="WP_170131508.1">
    <property type="nucleotide sequence ID" value="NZ_QGDQ01000017.1"/>
</dbReference>
<dbReference type="InterPro" id="IPR010982">
    <property type="entry name" value="Lambda_DNA-bd_dom_sf"/>
</dbReference>
<dbReference type="InterPro" id="IPR001387">
    <property type="entry name" value="Cro/C1-type_HTH"/>
</dbReference>
<protein>
    <submittedName>
        <fullName evidence="4">Zn-dependent peptidase ImmA (M78 family)</fullName>
    </submittedName>
</protein>
<dbReference type="SUPFAM" id="SSF47413">
    <property type="entry name" value="lambda repressor-like DNA-binding domains"/>
    <property type="match status" value="1"/>
</dbReference>
<dbReference type="InterPro" id="IPR052345">
    <property type="entry name" value="Rad_response_metalloprotease"/>
</dbReference>
<name>A0A316A558_9ACTN</name>
<feature type="region of interest" description="Disordered" evidence="2">
    <location>
        <begin position="346"/>
        <end position="369"/>
    </location>
</feature>
<dbReference type="EMBL" id="QGDQ01000017">
    <property type="protein sequence ID" value="PWJ52825.1"/>
    <property type="molecule type" value="Genomic_DNA"/>
</dbReference>
<comment type="similarity">
    <text evidence="1">Belongs to the short-chain fatty acyl-CoA assimilation regulator (ScfR) family.</text>
</comment>
<evidence type="ECO:0000259" key="3">
    <source>
        <dbReference type="PROSITE" id="PS50943"/>
    </source>
</evidence>
<dbReference type="PANTHER" id="PTHR43236:SF1">
    <property type="entry name" value="BLL7220 PROTEIN"/>
    <property type="match status" value="1"/>
</dbReference>
<sequence>MNNVELGLRLTQARDEAGLTQAQVARTIGVDRSAISRLEKGERNLNARELVVIAEALGRPLSYFVSEAPPAVVSRRRDAGETHPSTTQLDAELLQFSTDVFFLADLRLLVPATRPAGRRTPHDHMAAESLASRIRRHLDLGSSPITDLGDTCERLGLLVHVTSLGVDGAPGACVEVETPAGPFGVAVVNADDDSGRRRMTLAHELGHWLCGDAYDASGSLHDERMLNSFAIHLLAPRAGVVALWNELAPRSHRERAIDVAARYMVSWTAVLGHLKTLDLIDEEDRRQLADRPPTKGDYLHRNIRWHEHLQLGYLSPSFVDACLSGYSARRLTAARTTELLRGTVTRADLPEQEAPEWSDLRPSFTGHGG</sequence>
<comment type="caution">
    <text evidence="4">The sequence shown here is derived from an EMBL/GenBank/DDBJ whole genome shotgun (WGS) entry which is preliminary data.</text>
</comment>
<dbReference type="PANTHER" id="PTHR43236">
    <property type="entry name" value="ANTITOXIN HIGA1"/>
    <property type="match status" value="1"/>
</dbReference>
<accession>A0A316A558</accession>
<proteinExistence type="inferred from homology"/>
<evidence type="ECO:0000313" key="5">
    <source>
        <dbReference type="Proteomes" id="UP000245469"/>
    </source>
</evidence>
<evidence type="ECO:0000313" key="4">
    <source>
        <dbReference type="EMBL" id="PWJ52825.1"/>
    </source>
</evidence>
<evidence type="ECO:0000256" key="2">
    <source>
        <dbReference type="SAM" id="MobiDB-lite"/>
    </source>
</evidence>
<gene>
    <name evidence="4" type="ORF">BXY45_11777</name>
</gene>
<reference evidence="4 5" key="1">
    <citation type="submission" date="2018-03" db="EMBL/GenBank/DDBJ databases">
        <title>Genomic Encyclopedia of Archaeal and Bacterial Type Strains, Phase II (KMG-II): from individual species to whole genera.</title>
        <authorList>
            <person name="Goeker M."/>
        </authorList>
    </citation>
    <scope>NUCLEOTIDE SEQUENCE [LARGE SCALE GENOMIC DNA]</scope>
    <source>
        <strain evidence="4 5">DSM 44889</strain>
    </source>
</reference>
<evidence type="ECO:0000256" key="1">
    <source>
        <dbReference type="ARBA" id="ARBA00007227"/>
    </source>
</evidence>
<dbReference type="PROSITE" id="PS50943">
    <property type="entry name" value="HTH_CROC1"/>
    <property type="match status" value="1"/>
</dbReference>
<dbReference type="Pfam" id="PF01381">
    <property type="entry name" value="HTH_3"/>
    <property type="match status" value="1"/>
</dbReference>
<dbReference type="Gene3D" id="1.10.260.40">
    <property type="entry name" value="lambda repressor-like DNA-binding domains"/>
    <property type="match status" value="1"/>
</dbReference>
<dbReference type="Pfam" id="PF06114">
    <property type="entry name" value="Peptidase_M78"/>
    <property type="match status" value="1"/>
</dbReference>
<dbReference type="SMART" id="SM00530">
    <property type="entry name" value="HTH_XRE"/>
    <property type="match status" value="1"/>
</dbReference>
<dbReference type="AlphaFoldDB" id="A0A316A558"/>
<dbReference type="InterPro" id="IPR010359">
    <property type="entry name" value="IrrE_HExxH"/>
</dbReference>
<organism evidence="4 5">
    <name type="scientific">Quadrisphaera granulorum</name>
    <dbReference type="NCBI Taxonomy" id="317664"/>
    <lineage>
        <taxon>Bacteria</taxon>
        <taxon>Bacillati</taxon>
        <taxon>Actinomycetota</taxon>
        <taxon>Actinomycetes</taxon>
        <taxon>Kineosporiales</taxon>
        <taxon>Kineosporiaceae</taxon>
        <taxon>Quadrisphaera</taxon>
    </lineage>
</organism>
<dbReference type="Gene3D" id="1.10.10.2910">
    <property type="match status" value="1"/>
</dbReference>
<dbReference type="Proteomes" id="UP000245469">
    <property type="component" value="Unassembled WGS sequence"/>
</dbReference>
<feature type="domain" description="HTH cro/C1-type" evidence="3">
    <location>
        <begin position="10"/>
        <end position="64"/>
    </location>
</feature>